<evidence type="ECO:0000313" key="1">
    <source>
        <dbReference type="EMBL" id="GFO67880.1"/>
    </source>
</evidence>
<protein>
    <submittedName>
        <fullName evidence="1">Uncharacterized protein</fullName>
    </submittedName>
</protein>
<evidence type="ECO:0000313" key="2">
    <source>
        <dbReference type="Proteomes" id="UP000587586"/>
    </source>
</evidence>
<accession>A0A6V8N655</accession>
<comment type="caution">
    <text evidence="1">The sequence shown here is derived from an EMBL/GenBank/DDBJ whole genome shotgun (WGS) entry which is preliminary data.</text>
</comment>
<keyword evidence="2" id="KW-1185">Reference proteome</keyword>
<reference evidence="2" key="1">
    <citation type="submission" date="2020-06" db="EMBL/GenBank/DDBJ databases">
        <title>Draft genomic sequecing of Geomonas sp. Red745.</title>
        <authorList>
            <person name="Itoh H."/>
            <person name="Xu Z.X."/>
            <person name="Ushijima N."/>
            <person name="Masuda Y."/>
            <person name="Shiratori Y."/>
            <person name="Senoo K."/>
        </authorList>
    </citation>
    <scope>NUCLEOTIDE SEQUENCE [LARGE SCALE GENOMIC DNA]</scope>
    <source>
        <strain evidence="2">Red745</strain>
    </source>
</reference>
<dbReference type="Proteomes" id="UP000587586">
    <property type="component" value="Unassembled WGS sequence"/>
</dbReference>
<dbReference type="EMBL" id="BLXZ01000003">
    <property type="protein sequence ID" value="GFO67880.1"/>
    <property type="molecule type" value="Genomic_DNA"/>
</dbReference>
<dbReference type="AlphaFoldDB" id="A0A6V8N655"/>
<dbReference type="RefSeq" id="WP_183360424.1">
    <property type="nucleotide sequence ID" value="NZ_BLXZ01000003.1"/>
</dbReference>
<gene>
    <name evidence="1" type="ORF">GMLC_14590</name>
</gene>
<proteinExistence type="predicted"/>
<organism evidence="1 2">
    <name type="scientific">Geomonas limicola</name>
    <dbReference type="NCBI Taxonomy" id="2740186"/>
    <lineage>
        <taxon>Bacteria</taxon>
        <taxon>Pseudomonadati</taxon>
        <taxon>Thermodesulfobacteriota</taxon>
        <taxon>Desulfuromonadia</taxon>
        <taxon>Geobacterales</taxon>
        <taxon>Geobacteraceae</taxon>
        <taxon>Geomonas</taxon>
    </lineage>
</organism>
<name>A0A6V8N655_9BACT</name>
<sequence>MAVSRVRLVIDGEEETRFKAIEESDEELAKRIKLMHGSEAMAVPPEYGVKLTYVIPDGDDGEERDFRGIKNGTLILEYPSGRMTVYTGVSTLKIGGAKFDGDNEAVREIELMATGRN</sequence>